<dbReference type="EMBL" id="CAJGYM010000035">
    <property type="protein sequence ID" value="CAD6193470.1"/>
    <property type="molecule type" value="Genomic_DNA"/>
</dbReference>
<comment type="function">
    <text evidence="2">May have a role in the cell cycle.</text>
</comment>
<accession>A0A8S1HJP0</accession>
<dbReference type="PIRSF" id="PIRSF016393">
    <property type="entry name" value="Enh_rudimentary"/>
    <property type="match status" value="1"/>
</dbReference>
<dbReference type="SUPFAM" id="SSF143875">
    <property type="entry name" value="ERH-like"/>
    <property type="match status" value="1"/>
</dbReference>
<organism evidence="3 4">
    <name type="scientific">Caenorhabditis auriculariae</name>
    <dbReference type="NCBI Taxonomy" id="2777116"/>
    <lineage>
        <taxon>Eukaryota</taxon>
        <taxon>Metazoa</taxon>
        <taxon>Ecdysozoa</taxon>
        <taxon>Nematoda</taxon>
        <taxon>Chromadorea</taxon>
        <taxon>Rhabditida</taxon>
        <taxon>Rhabditina</taxon>
        <taxon>Rhabditomorpha</taxon>
        <taxon>Rhabditoidea</taxon>
        <taxon>Rhabditidae</taxon>
        <taxon>Peloderinae</taxon>
        <taxon>Caenorhabditis</taxon>
    </lineage>
</organism>
<dbReference type="AlphaFoldDB" id="A0A8S1HJP0"/>
<evidence type="ECO:0000256" key="1">
    <source>
        <dbReference type="ARBA" id="ARBA00007491"/>
    </source>
</evidence>
<name>A0A8S1HJP0_9PELO</name>
<dbReference type="Pfam" id="PF01133">
    <property type="entry name" value="ER"/>
    <property type="match status" value="1"/>
</dbReference>
<protein>
    <recommendedName>
        <fullName evidence="2">Enhancer of rudimentary homolog</fullName>
    </recommendedName>
</protein>
<dbReference type="InterPro" id="IPR035912">
    <property type="entry name" value="EHR_sf"/>
</dbReference>
<gene>
    <name evidence="3" type="ORF">CAUJ_LOCUS9389</name>
</gene>
<comment type="similarity">
    <text evidence="1 2">Belongs to the E(R) family.</text>
</comment>
<evidence type="ECO:0000256" key="2">
    <source>
        <dbReference type="PIRNR" id="PIRNR016393"/>
    </source>
</evidence>
<dbReference type="PROSITE" id="PS01290">
    <property type="entry name" value="ER"/>
    <property type="match status" value="1"/>
</dbReference>
<dbReference type="OrthoDB" id="7887808at2759"/>
<comment type="caution">
    <text evidence="3">The sequence shown here is derived from an EMBL/GenBank/DDBJ whole genome shotgun (WGS) entry which is preliminary data.</text>
</comment>
<dbReference type="Gene3D" id="3.30.2260.10">
    <property type="entry name" value="Enhancer of rudimentary"/>
    <property type="match status" value="1"/>
</dbReference>
<proteinExistence type="inferred from homology"/>
<keyword evidence="4" id="KW-1185">Reference proteome</keyword>
<evidence type="ECO:0000313" key="3">
    <source>
        <dbReference type="EMBL" id="CAD6193470.1"/>
    </source>
</evidence>
<evidence type="ECO:0000313" key="4">
    <source>
        <dbReference type="Proteomes" id="UP000835052"/>
    </source>
</evidence>
<keyword evidence="2" id="KW-0131">Cell cycle</keyword>
<reference evidence="3" key="1">
    <citation type="submission" date="2020-10" db="EMBL/GenBank/DDBJ databases">
        <authorList>
            <person name="Kikuchi T."/>
        </authorList>
    </citation>
    <scope>NUCLEOTIDE SEQUENCE</scope>
    <source>
        <strain evidence="3">NKZ352</strain>
    </source>
</reference>
<sequence length="119" mass="13799">MSATHTILLIQPTTRVDSRTWTDYETLGDCLEGVCKIFEEFLKKKSPLQPKITYDISQLYEFVDKLTDLSVLVFNRESAQYVPHNKDWIKQKIFEMLRGHAKFQTSDVAAEEDGDMIHA</sequence>
<dbReference type="Proteomes" id="UP000835052">
    <property type="component" value="Unassembled WGS sequence"/>
</dbReference>
<dbReference type="PANTHER" id="PTHR12373">
    <property type="entry name" value="ENHANCER OF RUDIMENTARY ERH"/>
    <property type="match status" value="1"/>
</dbReference>
<dbReference type="PANTHER" id="PTHR12373:SF0">
    <property type="entry name" value="ENHANCER OF RUDIMENTARY HOMOLOG"/>
    <property type="match status" value="1"/>
</dbReference>
<dbReference type="InterPro" id="IPR000781">
    <property type="entry name" value="ERH"/>
</dbReference>